<evidence type="ECO:0000313" key="2">
    <source>
        <dbReference type="EMBL" id="KAK1134221.1"/>
    </source>
</evidence>
<evidence type="ECO:0000256" key="1">
    <source>
        <dbReference type="SAM" id="MobiDB-lite"/>
    </source>
</evidence>
<protein>
    <submittedName>
        <fullName evidence="2">Uncharacterized protein</fullName>
    </submittedName>
</protein>
<keyword evidence="3" id="KW-1185">Reference proteome</keyword>
<feature type="compositionally biased region" description="Basic and acidic residues" evidence="1">
    <location>
        <begin position="21"/>
        <end position="39"/>
    </location>
</feature>
<evidence type="ECO:0000313" key="3">
    <source>
        <dbReference type="Proteomes" id="UP001177670"/>
    </source>
</evidence>
<dbReference type="EMBL" id="JAHYIQ010000003">
    <property type="protein sequence ID" value="KAK1134221.1"/>
    <property type="molecule type" value="Genomic_DNA"/>
</dbReference>
<gene>
    <name evidence="2" type="ORF">K0M31_012003</name>
</gene>
<feature type="non-terminal residue" evidence="2">
    <location>
        <position position="1"/>
    </location>
</feature>
<name>A0AA40GAV1_9HYME</name>
<organism evidence="2 3">
    <name type="scientific">Melipona bicolor</name>
    <dbReference type="NCBI Taxonomy" id="60889"/>
    <lineage>
        <taxon>Eukaryota</taxon>
        <taxon>Metazoa</taxon>
        <taxon>Ecdysozoa</taxon>
        <taxon>Arthropoda</taxon>
        <taxon>Hexapoda</taxon>
        <taxon>Insecta</taxon>
        <taxon>Pterygota</taxon>
        <taxon>Neoptera</taxon>
        <taxon>Endopterygota</taxon>
        <taxon>Hymenoptera</taxon>
        <taxon>Apocrita</taxon>
        <taxon>Aculeata</taxon>
        <taxon>Apoidea</taxon>
        <taxon>Anthophila</taxon>
        <taxon>Apidae</taxon>
        <taxon>Melipona</taxon>
    </lineage>
</organism>
<proteinExistence type="predicted"/>
<reference evidence="2" key="1">
    <citation type="submission" date="2021-10" db="EMBL/GenBank/DDBJ databases">
        <title>Melipona bicolor Genome sequencing and assembly.</title>
        <authorList>
            <person name="Araujo N.S."/>
            <person name="Arias M.C."/>
        </authorList>
    </citation>
    <scope>NUCLEOTIDE SEQUENCE</scope>
    <source>
        <strain evidence="2">USP_2M_L1-L4_2017</strain>
        <tissue evidence="2">Whole body</tissue>
    </source>
</reference>
<comment type="caution">
    <text evidence="2">The sequence shown here is derived from an EMBL/GenBank/DDBJ whole genome shotgun (WGS) entry which is preliminary data.</text>
</comment>
<feature type="region of interest" description="Disordered" evidence="1">
    <location>
        <begin position="14"/>
        <end position="39"/>
    </location>
</feature>
<accession>A0AA40GAV1</accession>
<dbReference type="Proteomes" id="UP001177670">
    <property type="component" value="Unassembled WGS sequence"/>
</dbReference>
<sequence>APVTLQGPVPGFFYGGGMESWEGREPDRPRSAETRRETRFQGDATDAAQMHFLNGRDDVPAAKHQSLSTPFVRRFHGCPYNEFGRRFFAKARLV</sequence>
<dbReference type="AlphaFoldDB" id="A0AA40GAV1"/>